<proteinExistence type="predicted"/>
<sequence length="332" mass="36576">MKVFIAKTAAMLLIRGTQHAVNVPFSWGYVDKPQEGQTFLLFIPGQAPFPIDGIRYQEPETKFNIPPVMVGGQPRELEVHEVKFGFIPGVDQTAFRLRRRYRIIKGGHPQLILVHYSRGPMARIEGTLMNQAVRSYPLRTFNEPSVYVVGDKAGQKVFPPGSGGGPGMGGMGGGGMGGMGMPMGMGFNSPQAMVQQQNNNMAILDRRREQEQRARAGSSTRPGRIDDEDSGDENDTISIRALSMTRYRRNHDYMAEVFTYAAYNSKNNAPPPPTPYSIFDKADLESKAEKLKAELEALEARGLARKQAHATKPQDDVEPETGGDVSMATLES</sequence>
<gene>
    <name evidence="3" type="ORF">R3P38DRAFT_3506951</name>
</gene>
<feature type="domain" description="SWI/SNF and RSC complexes subunit Ssr4 N-terminal" evidence="2">
    <location>
        <begin position="22"/>
        <end position="118"/>
    </location>
</feature>
<reference evidence="3 4" key="1">
    <citation type="journal article" date="2024" name="J Genomics">
        <title>Draft genome sequencing and assembly of Favolaschia claudopus CIRM-BRFM 2984 isolated from oak limbs.</title>
        <authorList>
            <person name="Navarro D."/>
            <person name="Drula E."/>
            <person name="Chaduli D."/>
            <person name="Cazenave R."/>
            <person name="Ahrendt S."/>
            <person name="Wang J."/>
            <person name="Lipzen A."/>
            <person name="Daum C."/>
            <person name="Barry K."/>
            <person name="Grigoriev I.V."/>
            <person name="Favel A."/>
            <person name="Rosso M.N."/>
            <person name="Martin F."/>
        </authorList>
    </citation>
    <scope>NUCLEOTIDE SEQUENCE [LARGE SCALE GENOMIC DNA]</scope>
    <source>
        <strain evidence="3 4">CIRM-BRFM 2984</strain>
    </source>
</reference>
<protein>
    <submittedName>
        <fullName evidence="3">SWI/SNF and RSC complexes subunit ssr4</fullName>
    </submittedName>
</protein>
<dbReference type="Pfam" id="PF08549">
    <property type="entry name" value="SWI-SNF_Ssr4_N"/>
    <property type="match status" value="1"/>
</dbReference>
<keyword evidence="4" id="KW-1185">Reference proteome</keyword>
<evidence type="ECO:0000256" key="1">
    <source>
        <dbReference type="SAM" id="MobiDB-lite"/>
    </source>
</evidence>
<dbReference type="InterPro" id="IPR013859">
    <property type="entry name" value="Ssr4_N"/>
</dbReference>
<evidence type="ECO:0000259" key="2">
    <source>
        <dbReference type="Pfam" id="PF08549"/>
    </source>
</evidence>
<dbReference type="AlphaFoldDB" id="A0AAW0BXK1"/>
<name>A0AAW0BXK1_9AGAR</name>
<feature type="region of interest" description="Disordered" evidence="1">
    <location>
        <begin position="208"/>
        <end position="234"/>
    </location>
</feature>
<evidence type="ECO:0000313" key="4">
    <source>
        <dbReference type="Proteomes" id="UP001362999"/>
    </source>
</evidence>
<organism evidence="3 4">
    <name type="scientific">Favolaschia claudopus</name>
    <dbReference type="NCBI Taxonomy" id="2862362"/>
    <lineage>
        <taxon>Eukaryota</taxon>
        <taxon>Fungi</taxon>
        <taxon>Dikarya</taxon>
        <taxon>Basidiomycota</taxon>
        <taxon>Agaricomycotina</taxon>
        <taxon>Agaricomycetes</taxon>
        <taxon>Agaricomycetidae</taxon>
        <taxon>Agaricales</taxon>
        <taxon>Marasmiineae</taxon>
        <taxon>Mycenaceae</taxon>
        <taxon>Favolaschia</taxon>
    </lineage>
</organism>
<dbReference type="EMBL" id="JAWWNJ010000024">
    <property type="protein sequence ID" value="KAK7031501.1"/>
    <property type="molecule type" value="Genomic_DNA"/>
</dbReference>
<evidence type="ECO:0000313" key="3">
    <source>
        <dbReference type="EMBL" id="KAK7031501.1"/>
    </source>
</evidence>
<feature type="region of interest" description="Disordered" evidence="1">
    <location>
        <begin position="302"/>
        <end position="332"/>
    </location>
</feature>
<dbReference type="GO" id="GO:0006338">
    <property type="term" value="P:chromatin remodeling"/>
    <property type="evidence" value="ECO:0007669"/>
    <property type="project" value="InterPro"/>
</dbReference>
<dbReference type="Proteomes" id="UP001362999">
    <property type="component" value="Unassembled WGS sequence"/>
</dbReference>
<accession>A0AAW0BXK1</accession>
<comment type="caution">
    <text evidence="3">The sequence shown here is derived from an EMBL/GenBank/DDBJ whole genome shotgun (WGS) entry which is preliminary data.</text>
</comment>